<dbReference type="EMBL" id="LWID01000001">
    <property type="protein sequence ID" value="MDG6895406.1"/>
    <property type="molecule type" value="Genomic_DNA"/>
</dbReference>
<evidence type="ECO:0000313" key="3">
    <source>
        <dbReference type="Proteomes" id="UP001155500"/>
    </source>
</evidence>
<reference evidence="2" key="1">
    <citation type="submission" date="2016-03" db="EMBL/GenBank/DDBJ databases">
        <title>Co-evolution between Pasteurellaceae and their hosts.</title>
        <authorList>
            <person name="Hansen M.J."/>
            <person name="Bojesen A.M."/>
            <person name="Planet P."/>
        </authorList>
    </citation>
    <scope>NUCLEOTIDE SEQUENCE</scope>
    <source>
        <strain evidence="2">146/S8/89</strain>
    </source>
</reference>
<keyword evidence="1" id="KW-0472">Membrane</keyword>
<name>A0A9X4SQJ4_9PAST</name>
<evidence type="ECO:0000313" key="2">
    <source>
        <dbReference type="EMBL" id="MDG6895406.1"/>
    </source>
</evidence>
<keyword evidence="3" id="KW-1185">Reference proteome</keyword>
<proteinExistence type="predicted"/>
<evidence type="ECO:0000256" key="1">
    <source>
        <dbReference type="SAM" id="Phobius"/>
    </source>
</evidence>
<dbReference type="AlphaFoldDB" id="A0A9X4SQJ4"/>
<accession>A0A9X4SQJ4</accession>
<keyword evidence="1" id="KW-0812">Transmembrane</keyword>
<sequence>MEKLIAFLIVCSKLMLVYVVLPCIVTKLLFKFTFLNKYSYTDKEDNLQAIILVAMMLVMYFLERKMEIL</sequence>
<comment type="caution">
    <text evidence="2">The sequence shown here is derived from an EMBL/GenBank/DDBJ whole genome shotgun (WGS) entry which is preliminary data.</text>
</comment>
<dbReference type="Proteomes" id="UP001155500">
    <property type="component" value="Unassembled WGS sequence"/>
</dbReference>
<organism evidence="2 3">
    <name type="scientific">Volucribacter amazonae</name>
    <dbReference type="NCBI Taxonomy" id="256731"/>
    <lineage>
        <taxon>Bacteria</taxon>
        <taxon>Pseudomonadati</taxon>
        <taxon>Pseudomonadota</taxon>
        <taxon>Gammaproteobacteria</taxon>
        <taxon>Pasteurellales</taxon>
        <taxon>Pasteurellaceae</taxon>
        <taxon>Volucribacter</taxon>
    </lineage>
</organism>
<gene>
    <name evidence="2" type="ORF">A6A20_07195</name>
</gene>
<protein>
    <submittedName>
        <fullName evidence="2">Uncharacterized protein</fullName>
    </submittedName>
</protein>
<feature type="transmembrane region" description="Helical" evidence="1">
    <location>
        <begin position="46"/>
        <end position="62"/>
    </location>
</feature>
<keyword evidence="1" id="KW-1133">Transmembrane helix</keyword>